<sequence length="98" mass="11664">MSKLPEQKPTVDERLQEKFKRRITTPESLAPNLRSRQIHLLTWAIAIPLSGYVVLFADFGPEEHCFSPLRRWFNTKRNQFWTLTPKEQEELKDQGRLK</sequence>
<dbReference type="AlphaFoldDB" id="A0A8H7VU86"/>
<accession>A0A8H7VU86</accession>
<evidence type="ECO:0000313" key="2">
    <source>
        <dbReference type="Proteomes" id="UP000646827"/>
    </source>
</evidence>
<dbReference type="OrthoDB" id="192748at2759"/>
<organism evidence="1 2">
    <name type="scientific">Circinella minor</name>
    <dbReference type="NCBI Taxonomy" id="1195481"/>
    <lineage>
        <taxon>Eukaryota</taxon>
        <taxon>Fungi</taxon>
        <taxon>Fungi incertae sedis</taxon>
        <taxon>Mucoromycota</taxon>
        <taxon>Mucoromycotina</taxon>
        <taxon>Mucoromycetes</taxon>
        <taxon>Mucorales</taxon>
        <taxon>Lichtheimiaceae</taxon>
        <taxon>Circinella</taxon>
    </lineage>
</organism>
<name>A0A8H7VU86_9FUNG</name>
<keyword evidence="2" id="KW-1185">Reference proteome</keyword>
<dbReference type="Proteomes" id="UP000646827">
    <property type="component" value="Unassembled WGS sequence"/>
</dbReference>
<gene>
    <name evidence="1" type="ORF">INT45_004244</name>
</gene>
<protein>
    <submittedName>
        <fullName evidence="1">Uncharacterized protein</fullName>
    </submittedName>
</protein>
<dbReference type="EMBL" id="JAEPRB010000008">
    <property type="protein sequence ID" value="KAG2227289.1"/>
    <property type="molecule type" value="Genomic_DNA"/>
</dbReference>
<evidence type="ECO:0000313" key="1">
    <source>
        <dbReference type="EMBL" id="KAG2227289.1"/>
    </source>
</evidence>
<comment type="caution">
    <text evidence="1">The sequence shown here is derived from an EMBL/GenBank/DDBJ whole genome shotgun (WGS) entry which is preliminary data.</text>
</comment>
<reference evidence="1 2" key="1">
    <citation type="submission" date="2020-12" db="EMBL/GenBank/DDBJ databases">
        <title>Metabolic potential, ecology and presence of endohyphal bacteria is reflected in genomic diversity of Mucoromycotina.</title>
        <authorList>
            <person name="Muszewska A."/>
            <person name="Okrasinska A."/>
            <person name="Steczkiewicz K."/>
            <person name="Drgas O."/>
            <person name="Orlowska M."/>
            <person name="Perlinska-Lenart U."/>
            <person name="Aleksandrzak-Piekarczyk T."/>
            <person name="Szatraj K."/>
            <person name="Zielenkiewicz U."/>
            <person name="Pilsyk S."/>
            <person name="Malc E."/>
            <person name="Mieczkowski P."/>
            <person name="Kruszewska J.S."/>
            <person name="Biernat P."/>
            <person name="Pawlowska J."/>
        </authorList>
    </citation>
    <scope>NUCLEOTIDE SEQUENCE [LARGE SCALE GENOMIC DNA]</scope>
    <source>
        <strain evidence="1 2">CBS 142.35</strain>
    </source>
</reference>
<proteinExistence type="predicted"/>